<dbReference type="Proteomes" id="UP001153069">
    <property type="component" value="Unassembled WGS sequence"/>
</dbReference>
<evidence type="ECO:0000313" key="2">
    <source>
        <dbReference type="Proteomes" id="UP001153069"/>
    </source>
</evidence>
<comment type="caution">
    <text evidence="1">The sequence shown here is derived from an EMBL/GenBank/DDBJ whole genome shotgun (WGS) entry which is preliminary data.</text>
</comment>
<protein>
    <submittedName>
        <fullName evidence="1">Uncharacterized protein</fullName>
    </submittedName>
</protein>
<name>A0A9N8EML3_9STRA</name>
<sequence length="13" mass="1366">MSSFLADQANKPG</sequence>
<gene>
    <name evidence="1" type="ORF">SEMRO_1471_G275410.1</name>
</gene>
<keyword evidence="2" id="KW-1185">Reference proteome</keyword>
<evidence type="ECO:0000313" key="1">
    <source>
        <dbReference type="EMBL" id="CAB9523907.1"/>
    </source>
</evidence>
<organism evidence="1 2">
    <name type="scientific">Seminavis robusta</name>
    <dbReference type="NCBI Taxonomy" id="568900"/>
    <lineage>
        <taxon>Eukaryota</taxon>
        <taxon>Sar</taxon>
        <taxon>Stramenopiles</taxon>
        <taxon>Ochrophyta</taxon>
        <taxon>Bacillariophyta</taxon>
        <taxon>Bacillariophyceae</taxon>
        <taxon>Bacillariophycidae</taxon>
        <taxon>Naviculales</taxon>
        <taxon>Naviculaceae</taxon>
        <taxon>Seminavis</taxon>
    </lineage>
</organism>
<feature type="non-terminal residue" evidence="1">
    <location>
        <position position="13"/>
    </location>
</feature>
<accession>A0A9N8EML3</accession>
<reference evidence="1" key="1">
    <citation type="submission" date="2020-06" db="EMBL/GenBank/DDBJ databases">
        <authorList>
            <consortium name="Plant Systems Biology data submission"/>
        </authorList>
    </citation>
    <scope>NUCLEOTIDE SEQUENCE</scope>
    <source>
        <strain evidence="1">D6</strain>
    </source>
</reference>
<proteinExistence type="predicted"/>
<dbReference type="EMBL" id="CAICTM010001469">
    <property type="protein sequence ID" value="CAB9523907.1"/>
    <property type="molecule type" value="Genomic_DNA"/>
</dbReference>